<geneLocation type="plasmid" evidence="1 2">
    <name>pILYOP01</name>
</geneLocation>
<protein>
    <submittedName>
        <fullName evidence="1">Uncharacterized protein</fullName>
    </submittedName>
</protein>
<dbReference type="RefSeq" id="WP_013388372.1">
    <property type="nucleotide sequence ID" value="NC_014633.1"/>
</dbReference>
<keyword evidence="1" id="KW-0614">Plasmid</keyword>
<dbReference type="HOGENOM" id="CLU_1308740_0_0_0"/>
<reference evidence="1 2" key="1">
    <citation type="journal article" date="2010" name="Stand. Genomic Sci.">
        <title>Complete genome sequence of Ilyobacter polytropus type strain (CuHbu1).</title>
        <authorList>
            <person name="Sikorski J."/>
            <person name="Chertkov O."/>
            <person name="Lapidus A."/>
            <person name="Nolan M."/>
            <person name="Lucas S."/>
            <person name="Del Rio T.G."/>
            <person name="Tice H."/>
            <person name="Cheng J.F."/>
            <person name="Tapia R."/>
            <person name="Han C."/>
            <person name="Goodwin L."/>
            <person name="Pitluck S."/>
            <person name="Liolios K."/>
            <person name="Ivanova N."/>
            <person name="Mavromatis K."/>
            <person name="Mikhailova N."/>
            <person name="Pati A."/>
            <person name="Chen A."/>
            <person name="Palaniappan K."/>
            <person name="Land M."/>
            <person name="Hauser L."/>
            <person name="Chang Y.J."/>
            <person name="Jeffries C.D."/>
            <person name="Brambilla E."/>
            <person name="Yasawong M."/>
            <person name="Rohde M."/>
            <person name="Pukall R."/>
            <person name="Spring S."/>
            <person name="Goker M."/>
            <person name="Woyke T."/>
            <person name="Bristow J."/>
            <person name="Eisen J.A."/>
            <person name="Markowitz V."/>
            <person name="Hugenholtz P."/>
            <person name="Kyrpides N.C."/>
            <person name="Klenk H.P."/>
        </authorList>
    </citation>
    <scope>NUCLEOTIDE SEQUENCE [LARGE SCALE GENOMIC DNA]</scope>
    <source>
        <strain evidence="2">ATCC 51220 / DSM 2926 / LMG 16218 / CuHBu1</strain>
        <plasmid evidence="2">pILYOP01</plasmid>
    </source>
</reference>
<keyword evidence="2" id="KW-1185">Reference proteome</keyword>
<name>E3HBL4_ILYPC</name>
<accession>E3HBL4</accession>
<organism evidence="1 2">
    <name type="scientific">Ilyobacter polytropus (strain ATCC 51220 / DSM 2926 / LMG 16218 / CuHBu1)</name>
    <dbReference type="NCBI Taxonomy" id="572544"/>
    <lineage>
        <taxon>Bacteria</taxon>
        <taxon>Fusobacteriati</taxon>
        <taxon>Fusobacteriota</taxon>
        <taxon>Fusobacteriia</taxon>
        <taxon>Fusobacteriales</taxon>
        <taxon>Fusobacteriaceae</taxon>
        <taxon>Ilyobacter</taxon>
    </lineage>
</organism>
<dbReference type="AlphaFoldDB" id="E3HBL4"/>
<evidence type="ECO:0000313" key="1">
    <source>
        <dbReference type="EMBL" id="ADO83710.1"/>
    </source>
</evidence>
<dbReference type="Proteomes" id="UP000006875">
    <property type="component" value="Plasmid pILYOP01"/>
</dbReference>
<dbReference type="KEGG" id="ipo:Ilyop_1939"/>
<proteinExistence type="predicted"/>
<evidence type="ECO:0000313" key="2">
    <source>
        <dbReference type="Proteomes" id="UP000006875"/>
    </source>
</evidence>
<dbReference type="EMBL" id="CP002282">
    <property type="protein sequence ID" value="ADO83710.1"/>
    <property type="molecule type" value="Genomic_DNA"/>
</dbReference>
<gene>
    <name evidence="1" type="ordered locus">Ilyop_1939</name>
</gene>
<sequence>MNEKNTGVSGRGIVKLTGKYAVSEDRDITELNYDLNNLKAKDFLEIEKELTYQNEFVLTSKIEFIDFYFVLVAAKASNVPTEVLDIMNVQDISAITNAISKELMHFSHNGAKEDLKMVILENPIVLKDTTIEEIFLDFDSIKGSDLRDIERTYQKRGVVPAIKKQFSELYCLTCAAKATGLNLSSFDKLSWKDHKMVVTLVQTFLHEVGA</sequence>